<dbReference type="InterPro" id="IPR043504">
    <property type="entry name" value="Peptidase_S1_PA_chymotrypsin"/>
</dbReference>
<feature type="signal peptide" evidence="7">
    <location>
        <begin position="1"/>
        <end position="20"/>
    </location>
</feature>
<accession>A0A182Y8L5</accession>
<keyword evidence="4" id="KW-1015">Disulfide bond</keyword>
<evidence type="ECO:0000256" key="5">
    <source>
        <dbReference type="ARBA" id="ARBA00024195"/>
    </source>
</evidence>
<evidence type="ECO:0000256" key="7">
    <source>
        <dbReference type="SAM" id="SignalP"/>
    </source>
</evidence>
<dbReference type="InterPro" id="IPR050430">
    <property type="entry name" value="Peptidase_S1"/>
</dbReference>
<comment type="similarity">
    <text evidence="5">Belongs to the peptidase S1 family. CLIP subfamily.</text>
</comment>
<evidence type="ECO:0000256" key="2">
    <source>
        <dbReference type="ARBA" id="ARBA00022801"/>
    </source>
</evidence>
<dbReference type="VEuPathDB" id="VectorBase:ASTEI20_036837"/>
<dbReference type="VEuPathDB" id="VectorBase:ASTEI04801"/>
<dbReference type="SUPFAM" id="SSF50494">
    <property type="entry name" value="Trypsin-like serine proteases"/>
    <property type="match status" value="1"/>
</dbReference>
<protein>
    <submittedName>
        <fullName evidence="8">Uncharacterized protein</fullName>
    </submittedName>
</protein>
<feature type="compositionally biased region" description="Low complexity" evidence="6">
    <location>
        <begin position="309"/>
        <end position="334"/>
    </location>
</feature>
<dbReference type="PANTHER" id="PTHR24276:SF98">
    <property type="entry name" value="FI18310P1-RELATED"/>
    <property type="match status" value="1"/>
</dbReference>
<dbReference type="InterPro" id="IPR001254">
    <property type="entry name" value="Trypsin_dom"/>
</dbReference>
<keyword evidence="2" id="KW-0378">Hydrolase</keyword>
<feature type="chain" id="PRO_5044257229" evidence="7">
    <location>
        <begin position="21"/>
        <end position="675"/>
    </location>
</feature>
<dbReference type="InterPro" id="IPR009003">
    <property type="entry name" value="Peptidase_S1_PA"/>
</dbReference>
<dbReference type="Gene3D" id="2.40.10.10">
    <property type="entry name" value="Trypsin-like serine proteases"/>
    <property type="match status" value="1"/>
</dbReference>
<dbReference type="PANTHER" id="PTHR24276">
    <property type="entry name" value="POLYSERASE-RELATED"/>
    <property type="match status" value="1"/>
</dbReference>
<evidence type="ECO:0000256" key="6">
    <source>
        <dbReference type="SAM" id="MobiDB-lite"/>
    </source>
</evidence>
<evidence type="ECO:0000313" key="8">
    <source>
        <dbReference type="EnsemblMetazoa" id="ASTEI04801-PA"/>
    </source>
</evidence>
<reference evidence="8" key="2">
    <citation type="submission" date="2020-05" db="UniProtKB">
        <authorList>
            <consortium name="EnsemblMetazoa"/>
        </authorList>
    </citation>
    <scope>IDENTIFICATION</scope>
    <source>
        <strain evidence="8">Indian</strain>
    </source>
</reference>
<keyword evidence="9" id="KW-1185">Reference proteome</keyword>
<name>A0A182Y8L5_ANOST</name>
<dbReference type="VEuPathDB" id="VectorBase:ASTE004063"/>
<evidence type="ECO:0000256" key="4">
    <source>
        <dbReference type="ARBA" id="ARBA00023157"/>
    </source>
</evidence>
<sequence length="675" mass="70196">MQVFSVQLWLLGGFLVISSAHHGQQHPEATVKAKGVAEKWPIPQSAIEFGSFINQTASNSTKPSGGAQLLVPFPSANDPQVQQAPFAYKPNRPNVAQHLLSNVQGSNIGSSSFFVIPSSTTTETSADAGIALNDPLPNPLPGIINASQATVSNTSSAVQEITSLWNTNVQNGFFGSPGNRPSSDEGSASGSTPGSSNPLQGIIDNSQASLNNATGVAQGIAGQFGANVQNGLTNIFGINLNLPSNDEPVAQSTEAAPTTLAAPTTGSNIVQSLAGQFGSNVQNGLSSILGVNLNRPSNDEAVEQSTEGASTTTQAPASSETTEAATTTASAATSTTSGGFFPLVSFVNNTQSLVNSSQLVQAVTGSLSASFQQGLAPLFFPRPGSKNSADIETEMYRNSDGVAVPGNTKSTAPPTPPSCPTCPSMCYYRPFQRIVGATDVASSTKYPFIALLTYLDSPSGQGSLINDRTIVTTASVIETMPIPMHIRALLGLYNRADSSEVINTLEITTTYVHPGYNTANPLVDNIGLLILTTPLTSFSPICLPAPNPSSPPVPKATIIGWGSQVANGPLANILQEAEITLYASLICQMTDLRATPKNLCGGTIRFTSNTGATCTGDGGDPLVVMKATTWELIGVALDIPGIRCGEYRTPAMFTSIIPYLDWITTYGPGCECYIP</sequence>
<dbReference type="STRING" id="30069.A0A182Y8L5"/>
<keyword evidence="3" id="KW-0720">Serine protease</keyword>
<dbReference type="Proteomes" id="UP000076408">
    <property type="component" value="Unassembled WGS sequence"/>
</dbReference>
<keyword evidence="1" id="KW-0645">Protease</keyword>
<dbReference type="GO" id="GO:0006508">
    <property type="term" value="P:proteolysis"/>
    <property type="evidence" value="ECO:0007669"/>
    <property type="project" value="UniProtKB-KW"/>
</dbReference>
<feature type="region of interest" description="Disordered" evidence="6">
    <location>
        <begin position="298"/>
        <end position="334"/>
    </location>
</feature>
<evidence type="ECO:0000313" key="9">
    <source>
        <dbReference type="Proteomes" id="UP000076408"/>
    </source>
</evidence>
<reference evidence="9" key="1">
    <citation type="journal article" date="2014" name="Genome Biol.">
        <title>Genome analysis of a major urban malaria vector mosquito, Anopheles stephensi.</title>
        <authorList>
            <person name="Jiang X."/>
            <person name="Peery A."/>
            <person name="Hall A.B."/>
            <person name="Sharma A."/>
            <person name="Chen X.G."/>
            <person name="Waterhouse R.M."/>
            <person name="Komissarov A."/>
            <person name="Riehle M.M."/>
            <person name="Shouche Y."/>
            <person name="Sharakhova M.V."/>
            <person name="Lawson D."/>
            <person name="Pakpour N."/>
            <person name="Arensburger P."/>
            <person name="Davidson V.L."/>
            <person name="Eiglmeier K."/>
            <person name="Emrich S."/>
            <person name="George P."/>
            <person name="Kennedy R.C."/>
            <person name="Mane S.P."/>
            <person name="Maslen G."/>
            <person name="Oringanje C."/>
            <person name="Qi Y."/>
            <person name="Settlage R."/>
            <person name="Tojo M."/>
            <person name="Tubio J.M."/>
            <person name="Unger M.F."/>
            <person name="Wang B."/>
            <person name="Vernick K.D."/>
            <person name="Ribeiro J.M."/>
            <person name="James A.A."/>
            <person name="Michel K."/>
            <person name="Riehle M.A."/>
            <person name="Luckhart S."/>
            <person name="Sharakhov I.V."/>
            <person name="Tu Z."/>
        </authorList>
    </citation>
    <scope>NUCLEOTIDE SEQUENCE [LARGE SCALE GENOMIC DNA]</scope>
    <source>
        <strain evidence="9">Indian</strain>
    </source>
</reference>
<dbReference type="AlphaFoldDB" id="A0A182Y8L5"/>
<dbReference type="GO" id="GO:0004252">
    <property type="term" value="F:serine-type endopeptidase activity"/>
    <property type="evidence" value="ECO:0007669"/>
    <property type="project" value="InterPro"/>
</dbReference>
<dbReference type="CDD" id="cd00190">
    <property type="entry name" value="Tryp_SPc"/>
    <property type="match status" value="1"/>
</dbReference>
<evidence type="ECO:0000256" key="3">
    <source>
        <dbReference type="ARBA" id="ARBA00022825"/>
    </source>
</evidence>
<dbReference type="PROSITE" id="PS50240">
    <property type="entry name" value="TRYPSIN_DOM"/>
    <property type="match status" value="1"/>
</dbReference>
<organism evidence="8 9">
    <name type="scientific">Anopheles stephensi</name>
    <name type="common">Indo-Pakistan malaria mosquito</name>
    <dbReference type="NCBI Taxonomy" id="30069"/>
    <lineage>
        <taxon>Eukaryota</taxon>
        <taxon>Metazoa</taxon>
        <taxon>Ecdysozoa</taxon>
        <taxon>Arthropoda</taxon>
        <taxon>Hexapoda</taxon>
        <taxon>Insecta</taxon>
        <taxon>Pterygota</taxon>
        <taxon>Neoptera</taxon>
        <taxon>Endopterygota</taxon>
        <taxon>Diptera</taxon>
        <taxon>Nematocera</taxon>
        <taxon>Culicoidea</taxon>
        <taxon>Culicidae</taxon>
        <taxon>Anophelinae</taxon>
        <taxon>Anopheles</taxon>
    </lineage>
</organism>
<dbReference type="EnsemblMetazoa" id="ASTEI04801-RA">
    <property type="protein sequence ID" value="ASTEI04801-PA"/>
    <property type="gene ID" value="ASTEI04801"/>
</dbReference>
<feature type="region of interest" description="Disordered" evidence="6">
    <location>
        <begin position="172"/>
        <end position="203"/>
    </location>
</feature>
<dbReference type="SMART" id="SM00020">
    <property type="entry name" value="Tryp_SPc"/>
    <property type="match status" value="1"/>
</dbReference>
<proteinExistence type="inferred from homology"/>
<keyword evidence="7" id="KW-0732">Signal</keyword>
<evidence type="ECO:0000256" key="1">
    <source>
        <dbReference type="ARBA" id="ARBA00022670"/>
    </source>
</evidence>
<dbReference type="Pfam" id="PF00089">
    <property type="entry name" value="Trypsin"/>
    <property type="match status" value="1"/>
</dbReference>